<dbReference type="AlphaFoldDB" id="A0A7U2IBG8"/>
<reference evidence="3" key="1">
    <citation type="journal article" date="2021" name="BMC Genomics">
        <title>Chromosome-level genome assembly and manually-curated proteome of model necrotroph Parastagonospora nodorum Sn15 reveals a genome-wide trove of candidate effector homologs, and redundancy of virulence-related functions within an accessory chromosome.</title>
        <authorList>
            <person name="Bertazzoni S."/>
            <person name="Jones D.A.B."/>
            <person name="Phan H.T."/>
            <person name="Tan K.-C."/>
            <person name="Hane J.K."/>
        </authorList>
    </citation>
    <scope>NUCLEOTIDE SEQUENCE [LARGE SCALE GENOMIC DNA]</scope>
    <source>
        <strain evidence="3">SN15 / ATCC MYA-4574 / FGSC 10173)</strain>
    </source>
</reference>
<evidence type="ECO:0000313" key="3">
    <source>
        <dbReference type="Proteomes" id="UP000663193"/>
    </source>
</evidence>
<keyword evidence="1" id="KW-0732">Signal</keyword>
<dbReference type="RefSeq" id="XP_001803896.1">
    <property type="nucleotide sequence ID" value="XM_001803844.1"/>
</dbReference>
<feature type="signal peptide" evidence="1">
    <location>
        <begin position="1"/>
        <end position="21"/>
    </location>
</feature>
<name>A0A7U2IBG8_PHANO</name>
<dbReference type="VEuPathDB" id="FungiDB:JI435_136880"/>
<gene>
    <name evidence="2" type="ORF">JI435_136880</name>
</gene>
<evidence type="ECO:0000256" key="1">
    <source>
        <dbReference type="SAM" id="SignalP"/>
    </source>
</evidence>
<keyword evidence="3" id="KW-1185">Reference proteome</keyword>
<evidence type="ECO:0008006" key="4">
    <source>
        <dbReference type="Google" id="ProtNLM"/>
    </source>
</evidence>
<dbReference type="EMBL" id="CP069043">
    <property type="protein sequence ID" value="QRD06789.1"/>
    <property type="molecule type" value="Genomic_DNA"/>
</dbReference>
<organism evidence="2 3">
    <name type="scientific">Phaeosphaeria nodorum (strain SN15 / ATCC MYA-4574 / FGSC 10173)</name>
    <name type="common">Glume blotch fungus</name>
    <name type="synonym">Parastagonospora nodorum</name>
    <dbReference type="NCBI Taxonomy" id="321614"/>
    <lineage>
        <taxon>Eukaryota</taxon>
        <taxon>Fungi</taxon>
        <taxon>Dikarya</taxon>
        <taxon>Ascomycota</taxon>
        <taxon>Pezizomycotina</taxon>
        <taxon>Dothideomycetes</taxon>
        <taxon>Pleosporomycetidae</taxon>
        <taxon>Pleosporales</taxon>
        <taxon>Pleosporineae</taxon>
        <taxon>Phaeosphaeriaceae</taxon>
        <taxon>Parastagonospora</taxon>
    </lineage>
</organism>
<dbReference type="OrthoDB" id="3938895at2759"/>
<dbReference type="OMA" id="ECKTAYW"/>
<feature type="chain" id="PRO_5034355942" description="Apple domain-containing protein" evidence="1">
    <location>
        <begin position="22"/>
        <end position="159"/>
    </location>
</feature>
<dbReference type="Proteomes" id="UP000663193">
    <property type="component" value="Chromosome 21"/>
</dbReference>
<protein>
    <recommendedName>
        <fullName evidence="4">Apple domain-containing protein</fullName>
    </recommendedName>
</protein>
<evidence type="ECO:0000313" key="2">
    <source>
        <dbReference type="EMBL" id="QRD06789.1"/>
    </source>
</evidence>
<proteinExistence type="predicted"/>
<dbReference type="KEGG" id="pno:SNOG_13688"/>
<accession>A0A7U2IBG8</accession>
<sequence>MMLSTTISLLSIGAISAVANALPATPKGIAARAGGPAIVPIPPTCSVSDPLPSSESTSYQPAPSTNDALLYNAYYGSFSANKTAMAQQCLEQCYGYGYHVECKTAFWAENLVMPAGYYGTPGGQLSTGCLFFDRALTKEDFVPAPEGQATDAFAGNIVC</sequence>